<dbReference type="AlphaFoldDB" id="A0A1C7N2E5"/>
<dbReference type="InterPro" id="IPR002885">
    <property type="entry name" value="PPR_rpt"/>
</dbReference>
<dbReference type="PROSITE" id="PS51375">
    <property type="entry name" value="PPR"/>
    <property type="match status" value="1"/>
</dbReference>
<dbReference type="InterPro" id="IPR051240">
    <property type="entry name" value="Mito_RNA-Proc/Resp"/>
</dbReference>
<dbReference type="PANTHER" id="PTHR47933">
    <property type="entry name" value="PENTATRICOPEPTIDE REPEAT-CONTAINING PROTEIN 1, MITOCHONDRIAL"/>
    <property type="match status" value="1"/>
</dbReference>
<protein>
    <submittedName>
        <fullName evidence="3">Uncharacterized protein</fullName>
    </submittedName>
</protein>
<dbReference type="Pfam" id="PF01535">
    <property type="entry name" value="PPR"/>
    <property type="match status" value="1"/>
</dbReference>
<dbReference type="NCBIfam" id="TIGR00756">
    <property type="entry name" value="PPR"/>
    <property type="match status" value="1"/>
</dbReference>
<dbReference type="GO" id="GO:0003729">
    <property type="term" value="F:mRNA binding"/>
    <property type="evidence" value="ECO:0007669"/>
    <property type="project" value="TreeGrafter"/>
</dbReference>
<dbReference type="STRING" id="101091.A0A1C7N2E5"/>
<evidence type="ECO:0000313" key="3">
    <source>
        <dbReference type="EMBL" id="OBZ83161.1"/>
    </source>
</evidence>
<organism evidence="3 4">
    <name type="scientific">Choanephora cucurbitarum</name>
    <dbReference type="NCBI Taxonomy" id="101091"/>
    <lineage>
        <taxon>Eukaryota</taxon>
        <taxon>Fungi</taxon>
        <taxon>Fungi incertae sedis</taxon>
        <taxon>Mucoromycota</taxon>
        <taxon>Mucoromycotina</taxon>
        <taxon>Mucoromycetes</taxon>
        <taxon>Mucorales</taxon>
        <taxon>Mucorineae</taxon>
        <taxon>Choanephoraceae</taxon>
        <taxon>Choanephoroideae</taxon>
        <taxon>Choanephora</taxon>
    </lineage>
</organism>
<dbReference type="PANTHER" id="PTHR47933:SF11">
    <property type="entry name" value="PENTATRICOPEPTIDE REPEAT-CONTAINING PROTEIN 2"/>
    <property type="match status" value="1"/>
</dbReference>
<evidence type="ECO:0000313" key="4">
    <source>
        <dbReference type="Proteomes" id="UP000093000"/>
    </source>
</evidence>
<dbReference type="InParanoid" id="A0A1C7N2E5"/>
<dbReference type="Proteomes" id="UP000093000">
    <property type="component" value="Unassembled WGS sequence"/>
</dbReference>
<dbReference type="Gene3D" id="1.25.40.10">
    <property type="entry name" value="Tetratricopeptide repeat domain"/>
    <property type="match status" value="2"/>
</dbReference>
<dbReference type="InterPro" id="IPR011990">
    <property type="entry name" value="TPR-like_helical_dom_sf"/>
</dbReference>
<gene>
    <name evidence="3" type="ORF">A0J61_08789</name>
</gene>
<sequence length="460" mass="52344">MQRLWQRLCVAPSICKYCVTISKSPLPLPSFLSLRSSTTSLFRPARSLSSIAIPTTTNEHLKSKASLMANFYRSLATQDIDRIWPLYTYLYNNDLLSHISKRNYHQIFSYTTRSRGCSKNLHRLLAIVEDRRRRGYSLRLSEYNALIHWVGGKAVPELHTHHLLDALDVFDLMQRSSWVDEKTGQTWPQEPVAPCLVTFNSLIHIAAELSDLRTAQKLYHDMISRGIQPDEFTYATLLHAMGKMNDLNGIDFIVKDIKQKRLQNTVISNVLMSVYGAHGHRHKAYGLFRKMLKAPAKGTDRVNAESFRIYMELLIQERRRSDAVRLLFLMQPQHGVTPITAIYNSLFASFNQGSNKNQLDLLKRIYQHMKDSRVKPNSDTMYTLVSAFLDLGDTKSGLEAFVALSQGGSESTLSDIKSTTVATLAQQRLLLSNNSPSKIEPNVELLERLNKIVVDQSKSI</sequence>
<keyword evidence="4" id="KW-1185">Reference proteome</keyword>
<dbReference type="OrthoDB" id="1908178at2759"/>
<keyword evidence="1" id="KW-0677">Repeat</keyword>
<evidence type="ECO:0000256" key="2">
    <source>
        <dbReference type="PROSITE-ProRule" id="PRU00708"/>
    </source>
</evidence>
<reference evidence="3 4" key="1">
    <citation type="submission" date="2016-03" db="EMBL/GenBank/DDBJ databases">
        <title>Choanephora cucurbitarum.</title>
        <authorList>
            <person name="Min B."/>
            <person name="Park H."/>
            <person name="Park J.-H."/>
            <person name="Shin H.-D."/>
            <person name="Choi I.-G."/>
        </authorList>
    </citation>
    <scope>NUCLEOTIDE SEQUENCE [LARGE SCALE GENOMIC DNA]</scope>
    <source>
        <strain evidence="3 4">KUS-F28377</strain>
    </source>
</reference>
<evidence type="ECO:0000256" key="1">
    <source>
        <dbReference type="ARBA" id="ARBA00022737"/>
    </source>
</evidence>
<proteinExistence type="predicted"/>
<accession>A0A1C7N2E5</accession>
<comment type="caution">
    <text evidence="3">The sequence shown here is derived from an EMBL/GenBank/DDBJ whole genome shotgun (WGS) entry which is preliminary data.</text>
</comment>
<dbReference type="EMBL" id="LUGH01000712">
    <property type="protein sequence ID" value="OBZ83161.1"/>
    <property type="molecule type" value="Genomic_DNA"/>
</dbReference>
<feature type="repeat" description="PPR" evidence="2">
    <location>
        <begin position="195"/>
        <end position="229"/>
    </location>
</feature>
<dbReference type="Pfam" id="PF13041">
    <property type="entry name" value="PPR_2"/>
    <property type="match status" value="1"/>
</dbReference>
<name>A0A1C7N2E5_9FUNG</name>